<sequence length="112" mass="12699">MYYTVCVKRWLPVLQTFPHLIIIIFSFMCLLSTGRLRTLNSRSSADECRSVSHACVHPCLHCDGLNTGLIQHSGVCSGLRQRVKYRSVNPGKNFFCSECHRRTARTGFCSSE</sequence>
<proteinExistence type="predicted"/>
<protein>
    <submittedName>
        <fullName evidence="2">Uncharacterized protein</fullName>
    </submittedName>
</protein>
<reference evidence="2" key="1">
    <citation type="submission" date="2014-11" db="EMBL/GenBank/DDBJ databases">
        <authorList>
            <person name="Amaro Gonzalez C."/>
        </authorList>
    </citation>
    <scope>NUCLEOTIDE SEQUENCE</scope>
</reference>
<organism evidence="2">
    <name type="scientific">Anguilla anguilla</name>
    <name type="common">European freshwater eel</name>
    <name type="synonym">Muraena anguilla</name>
    <dbReference type="NCBI Taxonomy" id="7936"/>
    <lineage>
        <taxon>Eukaryota</taxon>
        <taxon>Metazoa</taxon>
        <taxon>Chordata</taxon>
        <taxon>Craniata</taxon>
        <taxon>Vertebrata</taxon>
        <taxon>Euteleostomi</taxon>
        <taxon>Actinopterygii</taxon>
        <taxon>Neopterygii</taxon>
        <taxon>Teleostei</taxon>
        <taxon>Anguilliformes</taxon>
        <taxon>Anguillidae</taxon>
        <taxon>Anguilla</taxon>
    </lineage>
</organism>
<keyword evidence="1" id="KW-1133">Transmembrane helix</keyword>
<feature type="transmembrane region" description="Helical" evidence="1">
    <location>
        <begin position="17"/>
        <end position="34"/>
    </location>
</feature>
<dbReference type="AlphaFoldDB" id="A0A0E9X482"/>
<evidence type="ECO:0000313" key="2">
    <source>
        <dbReference type="EMBL" id="JAH96705.1"/>
    </source>
</evidence>
<evidence type="ECO:0000256" key="1">
    <source>
        <dbReference type="SAM" id="Phobius"/>
    </source>
</evidence>
<accession>A0A0E9X482</accession>
<keyword evidence="1" id="KW-0472">Membrane</keyword>
<keyword evidence="1" id="KW-0812">Transmembrane</keyword>
<dbReference type="EMBL" id="GBXM01011872">
    <property type="protein sequence ID" value="JAH96705.1"/>
    <property type="molecule type" value="Transcribed_RNA"/>
</dbReference>
<name>A0A0E9X482_ANGAN</name>
<reference evidence="2" key="2">
    <citation type="journal article" date="2015" name="Fish Shellfish Immunol.">
        <title>Early steps in the European eel (Anguilla anguilla)-Vibrio vulnificus interaction in the gills: Role of the RtxA13 toxin.</title>
        <authorList>
            <person name="Callol A."/>
            <person name="Pajuelo D."/>
            <person name="Ebbesson L."/>
            <person name="Teles M."/>
            <person name="MacKenzie S."/>
            <person name="Amaro C."/>
        </authorList>
    </citation>
    <scope>NUCLEOTIDE SEQUENCE</scope>
</reference>